<evidence type="ECO:0000256" key="1">
    <source>
        <dbReference type="SAM" id="MobiDB-lite"/>
    </source>
</evidence>
<evidence type="ECO:0000313" key="3">
    <source>
        <dbReference type="Proteomes" id="UP000789595"/>
    </source>
</evidence>
<comment type="caution">
    <text evidence="2">The sequence shown here is derived from an EMBL/GenBank/DDBJ whole genome shotgun (WGS) entry which is preliminary data.</text>
</comment>
<feature type="region of interest" description="Disordered" evidence="1">
    <location>
        <begin position="79"/>
        <end position="103"/>
    </location>
</feature>
<keyword evidence="3" id="KW-1185">Reference proteome</keyword>
<name>A0A8J2X109_9STRA</name>
<proteinExistence type="predicted"/>
<evidence type="ECO:0000313" key="2">
    <source>
        <dbReference type="EMBL" id="CAH0369956.1"/>
    </source>
</evidence>
<gene>
    <name evidence="2" type="ORF">PECAL_2P31030</name>
</gene>
<dbReference type="AlphaFoldDB" id="A0A8J2X109"/>
<dbReference type="EMBL" id="CAKKNE010000002">
    <property type="protein sequence ID" value="CAH0369956.1"/>
    <property type="molecule type" value="Genomic_DNA"/>
</dbReference>
<protein>
    <submittedName>
        <fullName evidence="2">Uncharacterized protein</fullName>
    </submittedName>
</protein>
<organism evidence="2 3">
    <name type="scientific">Pelagomonas calceolata</name>
    <dbReference type="NCBI Taxonomy" id="35677"/>
    <lineage>
        <taxon>Eukaryota</taxon>
        <taxon>Sar</taxon>
        <taxon>Stramenopiles</taxon>
        <taxon>Ochrophyta</taxon>
        <taxon>Pelagophyceae</taxon>
        <taxon>Pelagomonadales</taxon>
        <taxon>Pelagomonadaceae</taxon>
        <taxon>Pelagomonas</taxon>
    </lineage>
</organism>
<sequence>MASRKGSSEAPSLPLELAGPFYDTATLISMSQTTKACAASKMLAAQWAGVFSRRFPCLAALPAFQAPLADAKALVKGLLTATPPPPEPPRRGRSRGSPLPAVPLDGAGRALPLRELTIVAVQLSKRGDAALLDRPLLFGHRRVGVGCMEVANEDNEDGRFGYNGPNWEEEIPLQATAQTETLDELRSIKKALSLPDCVFLEQGTGEATPNVRSLCQDMCRAAEATLRQDVFVVAGSEVWRMGDASHTCAGSLARCESMLQSNFDWYIDRITEFGGNGEPTDRGPIVFLGILFNRMNLAMSMRWNLGAYGHHDRFAPVVEPLDYYTDCYSLGCYLIAPWRQLVIDNIVDRHPGTNIDYDEDLDEDDGHPYLCQLLAATRPVRVARAPRAA</sequence>
<reference evidence="2" key="1">
    <citation type="submission" date="2021-11" db="EMBL/GenBank/DDBJ databases">
        <authorList>
            <consortium name="Genoscope - CEA"/>
            <person name="William W."/>
        </authorList>
    </citation>
    <scope>NUCLEOTIDE SEQUENCE</scope>
</reference>
<accession>A0A8J2X109</accession>
<dbReference type="Proteomes" id="UP000789595">
    <property type="component" value="Unassembled WGS sequence"/>
</dbReference>